<sequence>MTVFFEDIVIGQTAEYARTVTEADVVLFAGVTGDTNPMHLNQEFAETTRFKGRIAHGALTVSFVSTVLGTQLPGPGTIFLALNARFKAPVHIGDTVTARVTVTAIDPERKRVSLATQCLVKGLPVLEGDALVMAPCRAEG</sequence>
<dbReference type="SUPFAM" id="SSF54637">
    <property type="entry name" value="Thioesterase/thiol ester dehydrase-isomerase"/>
    <property type="match status" value="1"/>
</dbReference>
<gene>
    <name evidence="2" type="ORF">PZA18_17515</name>
</gene>
<dbReference type="Proteomes" id="UP001172778">
    <property type="component" value="Unassembled WGS sequence"/>
</dbReference>
<evidence type="ECO:0000259" key="1">
    <source>
        <dbReference type="Pfam" id="PF01575"/>
    </source>
</evidence>
<comment type="caution">
    <text evidence="2">The sequence shown here is derived from an EMBL/GenBank/DDBJ whole genome shotgun (WGS) entry which is preliminary data.</text>
</comment>
<dbReference type="PANTHER" id="PTHR43437">
    <property type="entry name" value="HYDROXYACYL-THIOESTER DEHYDRATASE TYPE 2, MITOCHONDRIAL-RELATED"/>
    <property type="match status" value="1"/>
</dbReference>
<dbReference type="Gene3D" id="3.10.129.10">
    <property type="entry name" value="Hotdog Thioesterase"/>
    <property type="match status" value="1"/>
</dbReference>
<dbReference type="Pfam" id="PF01575">
    <property type="entry name" value="MaoC_dehydratas"/>
    <property type="match status" value="1"/>
</dbReference>
<name>A0ABT7E0K8_9NEIS</name>
<evidence type="ECO:0000313" key="2">
    <source>
        <dbReference type="EMBL" id="MDK2125855.1"/>
    </source>
</evidence>
<dbReference type="InterPro" id="IPR002539">
    <property type="entry name" value="MaoC-like_dom"/>
</dbReference>
<keyword evidence="3" id="KW-1185">Reference proteome</keyword>
<protein>
    <submittedName>
        <fullName evidence="2">MaoC family dehydratase</fullName>
    </submittedName>
</protein>
<evidence type="ECO:0000313" key="3">
    <source>
        <dbReference type="Proteomes" id="UP001172778"/>
    </source>
</evidence>
<organism evidence="2 3">
    <name type="scientific">Parachitinimonas caeni</name>
    <dbReference type="NCBI Taxonomy" id="3031301"/>
    <lineage>
        <taxon>Bacteria</taxon>
        <taxon>Pseudomonadati</taxon>
        <taxon>Pseudomonadota</taxon>
        <taxon>Betaproteobacteria</taxon>
        <taxon>Neisseriales</taxon>
        <taxon>Chitinibacteraceae</taxon>
        <taxon>Parachitinimonas</taxon>
    </lineage>
</organism>
<dbReference type="InterPro" id="IPR029069">
    <property type="entry name" value="HotDog_dom_sf"/>
</dbReference>
<proteinExistence type="predicted"/>
<dbReference type="RefSeq" id="WP_284102167.1">
    <property type="nucleotide sequence ID" value="NZ_JARRAF010000025.1"/>
</dbReference>
<dbReference type="InterPro" id="IPR050965">
    <property type="entry name" value="UPF0336/Enoyl-CoA_hydratase"/>
</dbReference>
<feature type="domain" description="MaoC-like" evidence="1">
    <location>
        <begin position="14"/>
        <end position="115"/>
    </location>
</feature>
<reference evidence="2" key="1">
    <citation type="submission" date="2023-03" db="EMBL/GenBank/DDBJ databases">
        <title>Chitinimonas shenzhenensis gen. nov., sp. nov., a novel member of family Burkholderiaceae isolated from activated sludge collected in Shen Zhen, China.</title>
        <authorList>
            <person name="Wang X."/>
        </authorList>
    </citation>
    <scope>NUCLEOTIDE SEQUENCE</scope>
    <source>
        <strain evidence="2">DQS-5</strain>
    </source>
</reference>
<dbReference type="EMBL" id="JARRAF010000025">
    <property type="protein sequence ID" value="MDK2125855.1"/>
    <property type="molecule type" value="Genomic_DNA"/>
</dbReference>
<accession>A0ABT7E0K8</accession>
<dbReference type="PANTHER" id="PTHR43437:SF3">
    <property type="entry name" value="HYDROXYACYL-THIOESTER DEHYDRATASE TYPE 2, MITOCHONDRIAL"/>
    <property type="match status" value="1"/>
</dbReference>
<dbReference type="CDD" id="cd03449">
    <property type="entry name" value="R_hydratase"/>
    <property type="match status" value="1"/>
</dbReference>